<dbReference type="InterPro" id="IPR011990">
    <property type="entry name" value="TPR-like_helical_dom_sf"/>
</dbReference>
<evidence type="ECO:0000256" key="1">
    <source>
        <dbReference type="PROSITE-ProRule" id="PRU00339"/>
    </source>
</evidence>
<dbReference type="RefSeq" id="WP_090204028.1">
    <property type="nucleotide sequence ID" value="NZ_LT629777.1"/>
</dbReference>
<dbReference type="Proteomes" id="UP000199524">
    <property type="component" value="Chromosome I"/>
</dbReference>
<proteinExistence type="predicted"/>
<dbReference type="PROSITE" id="PS50005">
    <property type="entry name" value="TPR"/>
    <property type="match status" value="1"/>
</dbReference>
<feature type="repeat" description="TPR" evidence="1">
    <location>
        <begin position="209"/>
        <end position="242"/>
    </location>
</feature>
<reference evidence="3" key="1">
    <citation type="submission" date="2016-10" db="EMBL/GenBank/DDBJ databases">
        <authorList>
            <person name="Varghese N."/>
            <person name="Submissions S."/>
        </authorList>
    </citation>
    <scope>NUCLEOTIDE SEQUENCE [LARGE SCALE GENOMIC DNA]</scope>
    <source>
        <strain evidence="3">ATCC 23835</strain>
    </source>
</reference>
<dbReference type="Gene3D" id="1.25.40.10">
    <property type="entry name" value="Tetratricopeptide repeat domain"/>
    <property type="match status" value="1"/>
</dbReference>
<protein>
    <submittedName>
        <fullName evidence="2">Uncharacterized protein</fullName>
    </submittedName>
</protein>
<dbReference type="AlphaFoldDB" id="A0A1H1SKL5"/>
<dbReference type="EMBL" id="LT629777">
    <property type="protein sequence ID" value="SDS48388.1"/>
    <property type="molecule type" value="Genomic_DNA"/>
</dbReference>
<accession>A0A1H1SKL5</accession>
<evidence type="ECO:0000313" key="3">
    <source>
        <dbReference type="Proteomes" id="UP000199524"/>
    </source>
</evidence>
<evidence type="ECO:0000313" key="2">
    <source>
        <dbReference type="EMBL" id="SDS48388.1"/>
    </source>
</evidence>
<dbReference type="SUPFAM" id="SSF48452">
    <property type="entry name" value="TPR-like"/>
    <property type="match status" value="1"/>
</dbReference>
<gene>
    <name evidence="2" type="ORF">SAMN05216598_1733</name>
</gene>
<organism evidence="2 3">
    <name type="scientific">Pseudomonas asplenii</name>
    <dbReference type="NCBI Taxonomy" id="53407"/>
    <lineage>
        <taxon>Bacteria</taxon>
        <taxon>Pseudomonadati</taxon>
        <taxon>Pseudomonadota</taxon>
        <taxon>Gammaproteobacteria</taxon>
        <taxon>Pseudomonadales</taxon>
        <taxon>Pseudomonadaceae</taxon>
        <taxon>Pseudomonas</taxon>
    </lineage>
</organism>
<keyword evidence="1" id="KW-0802">TPR repeat</keyword>
<name>A0A1H1SKL5_9PSED</name>
<keyword evidence="3" id="KW-1185">Reference proteome</keyword>
<dbReference type="PROSITE" id="PS51257">
    <property type="entry name" value="PROKAR_LIPOPROTEIN"/>
    <property type="match status" value="1"/>
</dbReference>
<dbReference type="GeneID" id="300206734"/>
<dbReference type="InterPro" id="IPR019734">
    <property type="entry name" value="TPR_rpt"/>
</dbReference>
<sequence length="449" mass="50689">MVWRLLTPLLLCYLLSSCAIYRDYNYEMQLTNEQLSAGNADQALSLLERHNPWDDKDLLYYLEKGELLRAKGDLTASETAWRAADRAVVVREDSTDIDYLKILATLGSLAINDKVRRYDGYDYEKVMLTTQMALNRLALNDFEGARVDIRKTHERETQIAEQRDQEYLRLETEARQQGIDLRYKNLQGYPVQILDAPQVLALKNGYQSAFSHYLSGFVYEALGERDLAAPGYRQAIELRPNIGFLQQALANLGKPPRAQDGSDVLIIVQTGLAPARSSIRLPIQVPMNDGQTITSFVSFPILVPDNSTPQPDSASIDGHKQPLNLLNSITDMSLRTLRDDMPGIIQRTRLRANAHALVQAQYNQKHPKEAKQIAEAPFEQADTRTWRTLPDNTFVVRLRLKPGLHQVRLPQAEAITFNIDQPFQVIGLRLIGKRVFVSGYATQSAGAKP</sequence>